<feature type="transmembrane region" description="Helical" evidence="6">
    <location>
        <begin position="50"/>
        <end position="74"/>
    </location>
</feature>
<dbReference type="PANTHER" id="PTHR10010">
    <property type="entry name" value="SOLUTE CARRIER FAMILY 34 SODIUM PHOSPHATE , MEMBER 2-RELATED"/>
    <property type="match status" value="1"/>
</dbReference>
<evidence type="ECO:0000256" key="3">
    <source>
        <dbReference type="ARBA" id="ARBA00022692"/>
    </source>
</evidence>
<dbReference type="PANTHER" id="PTHR10010:SF46">
    <property type="entry name" value="SODIUM-DEPENDENT PHOSPHATE TRANSPORT PROTEIN 2B"/>
    <property type="match status" value="1"/>
</dbReference>
<feature type="transmembrane region" description="Helical" evidence="6">
    <location>
        <begin position="286"/>
        <end position="311"/>
    </location>
</feature>
<dbReference type="GO" id="GO:0005436">
    <property type="term" value="F:sodium:phosphate symporter activity"/>
    <property type="evidence" value="ECO:0007669"/>
    <property type="project" value="InterPro"/>
</dbReference>
<accession>A0A9D1TIL9</accession>
<sequence length="583" mass="63314">MDIFNVLSLLGGLAMFLFGMSVMGEGLEKSAGNKLKTILERLTSSPLKGFVLGLAVTAVIQSSSATTVMVVGFVNSGIMSLRQAIGIIMGANVGTTVTSWILSLSGIQGDGFFIQMLKPTSFSPILAAIGIVMYAFLKDNKKKDIGSILLGFAVLMFGMDTISSAVAPLKDVPEFTNILLMFSNPILGVLAGAALTAIIQSSSASVGILQALSATGSITFGSAIPIIMGQNIGTCATAMLSSIGTNKNARRTAFVHLYFNIIGTVVFLTVFYILKAIFDFTFVNDAINGFGIAVVHSCFNIVATAVMLPFAGVLEKLACATIPDETETADEFALLDPRLMVTPPIAIEQCRKVAVRMADKSKDAMYKALSLIDKYDEEDYTFVRDTEARIDVYEDRLGSYLVTLSSHNLSEADSREVSRLLHTIGDFERISDHAVGIAKAAKEMHDKHINFSNDANSELKVISAAVRKVLEMSINCFETGDLKTAVLVEPLEEVVDHLRGAMKNRHITRLQEGLCTIELGFIFSDLLTNFERVSDHCSNIAACMIELQHGAYDTHEYLSRIKSGQDPDFAERYNQYLKEYVLP</sequence>
<feature type="domain" description="PhoU" evidence="7">
    <location>
        <begin position="356"/>
        <end position="440"/>
    </location>
</feature>
<dbReference type="Gene3D" id="1.20.58.220">
    <property type="entry name" value="Phosphate transport system protein phou homolog 2, domain 2"/>
    <property type="match status" value="1"/>
</dbReference>
<reference evidence="8" key="2">
    <citation type="submission" date="2021-04" db="EMBL/GenBank/DDBJ databases">
        <authorList>
            <person name="Gilroy R."/>
        </authorList>
    </citation>
    <scope>NUCLEOTIDE SEQUENCE</scope>
    <source>
        <strain evidence="8">CHK193-4272</strain>
    </source>
</reference>
<evidence type="ECO:0000256" key="2">
    <source>
        <dbReference type="ARBA" id="ARBA00022475"/>
    </source>
</evidence>
<dbReference type="InterPro" id="IPR038078">
    <property type="entry name" value="PhoU-like_sf"/>
</dbReference>
<dbReference type="InterPro" id="IPR004633">
    <property type="entry name" value="NaPi_cotrn-rel/YqeW-like"/>
</dbReference>
<feature type="transmembrane region" description="Helical" evidence="6">
    <location>
        <begin position="86"/>
        <end position="107"/>
    </location>
</feature>
<organism evidence="8 9">
    <name type="scientific">Candidatus Butyricicoccus avistercoris</name>
    <dbReference type="NCBI Taxonomy" id="2838518"/>
    <lineage>
        <taxon>Bacteria</taxon>
        <taxon>Bacillati</taxon>
        <taxon>Bacillota</taxon>
        <taxon>Clostridia</taxon>
        <taxon>Eubacteriales</taxon>
        <taxon>Butyricicoccaceae</taxon>
        <taxon>Butyricicoccus</taxon>
    </lineage>
</organism>
<evidence type="ECO:0000256" key="5">
    <source>
        <dbReference type="ARBA" id="ARBA00023136"/>
    </source>
</evidence>
<dbReference type="NCBIfam" id="NF037997">
    <property type="entry name" value="Na_Pi_symport"/>
    <property type="match status" value="1"/>
</dbReference>
<evidence type="ECO:0000259" key="7">
    <source>
        <dbReference type="Pfam" id="PF01895"/>
    </source>
</evidence>
<feature type="transmembrane region" description="Helical" evidence="6">
    <location>
        <begin position="253"/>
        <end position="274"/>
    </location>
</feature>
<feature type="transmembrane region" description="Helical" evidence="6">
    <location>
        <begin position="119"/>
        <end position="137"/>
    </location>
</feature>
<dbReference type="GO" id="GO:0044341">
    <property type="term" value="P:sodium-dependent phosphate transport"/>
    <property type="evidence" value="ECO:0007669"/>
    <property type="project" value="InterPro"/>
</dbReference>
<feature type="domain" description="PhoU" evidence="7">
    <location>
        <begin position="463"/>
        <end position="542"/>
    </location>
</feature>
<dbReference type="InterPro" id="IPR003841">
    <property type="entry name" value="Na/Pi_transpt"/>
</dbReference>
<dbReference type="EMBL" id="DXIE01000028">
    <property type="protein sequence ID" value="HIV62100.1"/>
    <property type="molecule type" value="Genomic_DNA"/>
</dbReference>
<keyword evidence="3 6" id="KW-0812">Transmembrane</keyword>
<dbReference type="SUPFAM" id="SSF109755">
    <property type="entry name" value="PhoU-like"/>
    <property type="match status" value="1"/>
</dbReference>
<dbReference type="Proteomes" id="UP000886808">
    <property type="component" value="Unassembled WGS sequence"/>
</dbReference>
<comment type="caution">
    <text evidence="8">The sequence shown here is derived from an EMBL/GenBank/DDBJ whole genome shotgun (WGS) entry which is preliminary data.</text>
</comment>
<dbReference type="NCBIfam" id="TIGR00704">
    <property type="entry name" value="NaPi_cotrn_rel"/>
    <property type="match status" value="1"/>
</dbReference>
<evidence type="ECO:0000256" key="4">
    <source>
        <dbReference type="ARBA" id="ARBA00022989"/>
    </source>
</evidence>
<keyword evidence="4 6" id="KW-1133">Transmembrane helix</keyword>
<reference evidence="8" key="1">
    <citation type="journal article" date="2021" name="PeerJ">
        <title>Extensive microbial diversity within the chicken gut microbiome revealed by metagenomics and culture.</title>
        <authorList>
            <person name="Gilroy R."/>
            <person name="Ravi A."/>
            <person name="Getino M."/>
            <person name="Pursley I."/>
            <person name="Horton D.L."/>
            <person name="Alikhan N.F."/>
            <person name="Baker D."/>
            <person name="Gharbi K."/>
            <person name="Hall N."/>
            <person name="Watson M."/>
            <person name="Adriaenssens E.M."/>
            <person name="Foster-Nyarko E."/>
            <person name="Jarju S."/>
            <person name="Secka A."/>
            <person name="Antonio M."/>
            <person name="Oren A."/>
            <person name="Chaudhuri R.R."/>
            <person name="La Ragione R."/>
            <person name="Hildebrand F."/>
            <person name="Pallen M.J."/>
        </authorList>
    </citation>
    <scope>NUCLEOTIDE SEQUENCE</scope>
    <source>
        <strain evidence="8">CHK193-4272</strain>
    </source>
</reference>
<feature type="transmembrane region" description="Helical" evidence="6">
    <location>
        <begin position="211"/>
        <end position="233"/>
    </location>
</feature>
<gene>
    <name evidence="8" type="ORF">H9746_04530</name>
</gene>
<dbReference type="InterPro" id="IPR026022">
    <property type="entry name" value="PhoU_dom"/>
</dbReference>
<keyword evidence="5 6" id="KW-0472">Membrane</keyword>
<dbReference type="Pfam" id="PF02690">
    <property type="entry name" value="Na_Pi_cotrans"/>
    <property type="match status" value="2"/>
</dbReference>
<evidence type="ECO:0000313" key="9">
    <source>
        <dbReference type="Proteomes" id="UP000886808"/>
    </source>
</evidence>
<evidence type="ECO:0000256" key="6">
    <source>
        <dbReference type="SAM" id="Phobius"/>
    </source>
</evidence>
<evidence type="ECO:0000313" key="8">
    <source>
        <dbReference type="EMBL" id="HIV62100.1"/>
    </source>
</evidence>
<comment type="subcellular location">
    <subcellularLocation>
        <location evidence="1">Cell membrane</location>
        <topology evidence="1">Multi-pass membrane protein</topology>
    </subcellularLocation>
</comment>
<feature type="transmembrane region" description="Helical" evidence="6">
    <location>
        <begin position="149"/>
        <end position="169"/>
    </location>
</feature>
<protein>
    <submittedName>
        <fullName evidence="8">Na/Pi cotransporter family protein</fullName>
    </submittedName>
</protein>
<name>A0A9D1TIL9_9FIRM</name>
<keyword evidence="2" id="KW-1003">Cell membrane</keyword>
<feature type="transmembrane region" description="Helical" evidence="6">
    <location>
        <begin position="175"/>
        <end position="199"/>
    </location>
</feature>
<dbReference type="Pfam" id="PF01895">
    <property type="entry name" value="PhoU"/>
    <property type="match status" value="2"/>
</dbReference>
<proteinExistence type="predicted"/>
<dbReference type="AlphaFoldDB" id="A0A9D1TIL9"/>
<dbReference type="GO" id="GO:0005886">
    <property type="term" value="C:plasma membrane"/>
    <property type="evidence" value="ECO:0007669"/>
    <property type="project" value="UniProtKB-SubCell"/>
</dbReference>
<evidence type="ECO:0000256" key="1">
    <source>
        <dbReference type="ARBA" id="ARBA00004651"/>
    </source>
</evidence>